<name>D2UXZ9_NAEGR</name>
<keyword evidence="14" id="KW-1185">Reference proteome</keyword>
<dbReference type="InterPro" id="IPR009080">
    <property type="entry name" value="tRNAsynth_Ia_anticodon-bd"/>
</dbReference>
<dbReference type="GO" id="GO:0005524">
    <property type="term" value="F:ATP binding"/>
    <property type="evidence" value="ECO:0007669"/>
    <property type="project" value="UniProtKB-KW"/>
</dbReference>
<evidence type="ECO:0000259" key="11">
    <source>
        <dbReference type="Pfam" id="PF08264"/>
    </source>
</evidence>
<evidence type="ECO:0000256" key="8">
    <source>
        <dbReference type="ARBA" id="ARBA00030520"/>
    </source>
</evidence>
<feature type="domain" description="Aminoacyl-tRNA synthetase class Ia" evidence="10">
    <location>
        <begin position="30"/>
        <end position="109"/>
    </location>
</feature>
<dbReference type="Gene3D" id="3.40.50.620">
    <property type="entry name" value="HUPs"/>
    <property type="match status" value="1"/>
</dbReference>
<sequence>MSTTEAKETKVQQAKGTAKRDFLIDIEKKYQQEWEDNHIYESSASDLENKEKFFATFPYPYMNGRLHLGHAFSMTKAEFQTRFQRLLGKNVLFPFGFHCTGMPIAACADRLKREIEDFGNPPKFPDVQVKKTDDDEKVEDESAEVKTGEYQWNIMRKNGLSDEDIAKFADAKYWLEYFPPLAKKDLQRFGVACDFRRSFITTDLNPYYDSFIRWQFNQLKEQGRISFGKRYSIFSPKDNQLCADHDRAVGEGAKPQEYTVVKLFLQKPYPKVLEHLQDKRVYLGAATLRPETMFGQTNCWLLPDGEYGAFETNNGEVIICTARAARNLAWQELSPRPGEVVQLAKFLGADLMGAAVDAPMSPLKTIHVLPMMSISTRKTTGVVTSVPSDAPADFAALQDLKNKADLRTKFNIKEEYLHDPIPIIEVPEYGTLCAPALCEKYKIKSQNDKDGLEKAKDEAYLLGFSKGVFVMEGEFKGMSVKDTKNRIRQKLLDEGMAVPYAEPDKEVISRSGDRCVVSLTDQWYLAYGEEEWKNVVMNHLKTKFHVYNSATINELESTVEWLKEWGCSRSYGLGTKLPWDEQFLIESLSDSTIYMAYYTVAHLLQGGVLDGSGQSPAGVKPEQLTDDIWSYIFHGKPLTSTNGINQEVLDSLRKEFQYWYPVDLRVSGKDLIKNHLTMFLYNHAAIFPDQMPGSIFANGYVMVNGEKMSKQAGNFLTLQGVIEMYGADATRLALCDSGDTHDDANFEQNNANSAVLKLNTFLEWIEETLTKGDMRDEESEYLFADKIFDAKMNLYVTESKKHYEAMVYKEVFKTVWVSMQDALSKYIETMKRDSIKLHKKLILRFIELQSIILSPVLPHCTEHIWKEYLKKDGSIVNTKWPVVPAADESLLLSDEYLKDALHKFRQSFQKESKAKKKALKAYIYVADKYLDWQIKSLEILSKHKESFHDKEKEDAAMKVISQELKEFMKFKPMPFVALKKEQYKKDGDSALSTELPFNEFELLNSNINLIKACFGDIEVEIYSLSQTYPDPLKRATRAQPMDPSFGVEWEK</sequence>
<dbReference type="Pfam" id="PF00133">
    <property type="entry name" value="tRNA-synt_1"/>
    <property type="match status" value="2"/>
</dbReference>
<feature type="domain" description="Aminoacyl-tRNA synthetase class Ia" evidence="10">
    <location>
        <begin position="171"/>
        <end position="746"/>
    </location>
</feature>
<evidence type="ECO:0000256" key="2">
    <source>
        <dbReference type="ARBA" id="ARBA00013164"/>
    </source>
</evidence>
<dbReference type="AlphaFoldDB" id="D2UXZ9"/>
<evidence type="ECO:0000313" key="13">
    <source>
        <dbReference type="EMBL" id="EFC50382.1"/>
    </source>
</evidence>
<dbReference type="SUPFAM" id="SSF52374">
    <property type="entry name" value="Nucleotidylyl transferase"/>
    <property type="match status" value="1"/>
</dbReference>
<dbReference type="NCBIfam" id="TIGR00395">
    <property type="entry name" value="leuS_arch"/>
    <property type="match status" value="1"/>
</dbReference>
<dbReference type="EMBL" id="GG738845">
    <property type="protein sequence ID" value="EFC50382.1"/>
    <property type="molecule type" value="Genomic_DNA"/>
</dbReference>
<dbReference type="InterPro" id="IPR014729">
    <property type="entry name" value="Rossmann-like_a/b/a_fold"/>
</dbReference>
<evidence type="ECO:0000259" key="10">
    <source>
        <dbReference type="Pfam" id="PF00133"/>
    </source>
</evidence>
<dbReference type="RefSeq" id="XP_002683126.1">
    <property type="nucleotide sequence ID" value="XM_002683080.1"/>
</dbReference>
<dbReference type="InterPro" id="IPR001412">
    <property type="entry name" value="aa-tRNA-synth_I_CS"/>
</dbReference>
<dbReference type="KEGG" id="ngr:NAEGRDRAFT_77735"/>
<dbReference type="PANTHER" id="PTHR45794">
    <property type="entry name" value="LEUCYL-TRNA SYNTHETASE"/>
    <property type="match status" value="1"/>
</dbReference>
<dbReference type="GO" id="GO:0006429">
    <property type="term" value="P:leucyl-tRNA aminoacylation"/>
    <property type="evidence" value="ECO:0007669"/>
    <property type="project" value="InterPro"/>
</dbReference>
<dbReference type="GeneID" id="8859035"/>
<keyword evidence="5 9" id="KW-0067">ATP-binding</keyword>
<dbReference type="InterPro" id="IPR013155">
    <property type="entry name" value="M/V/L/I-tRNA-synth_anticd-bd"/>
</dbReference>
<keyword evidence="3 9" id="KW-0436">Ligase</keyword>
<dbReference type="FunFam" id="3.90.740.10:FF:000001">
    <property type="entry name" value="Leucine--tRNA ligase, cytoplasmic"/>
    <property type="match status" value="1"/>
</dbReference>
<dbReference type="Gene3D" id="3.90.740.10">
    <property type="entry name" value="Valyl/Leucyl/Isoleucyl-tRNA synthetase, editing domain"/>
    <property type="match status" value="1"/>
</dbReference>
<dbReference type="InterPro" id="IPR009008">
    <property type="entry name" value="Val/Leu/Ile-tRNA-synth_edit"/>
</dbReference>
<dbReference type="GO" id="GO:0002161">
    <property type="term" value="F:aminoacyl-tRNA deacylase activity"/>
    <property type="evidence" value="ECO:0007669"/>
    <property type="project" value="InterPro"/>
</dbReference>
<evidence type="ECO:0000259" key="12">
    <source>
        <dbReference type="Pfam" id="PF24810"/>
    </source>
</evidence>
<dbReference type="InterPro" id="IPR055416">
    <property type="entry name" value="RBD_LARS1"/>
</dbReference>
<evidence type="ECO:0000256" key="4">
    <source>
        <dbReference type="ARBA" id="ARBA00022741"/>
    </source>
</evidence>
<dbReference type="PANTHER" id="PTHR45794:SF1">
    <property type="entry name" value="LEUCINE--TRNA LIGASE, CYTOPLASMIC"/>
    <property type="match status" value="1"/>
</dbReference>
<dbReference type="OMA" id="KFIEWQF"/>
<feature type="domain" description="Methionyl/Valyl/Leucyl/Isoleucyl-tRNA synthetase anticodon-binding" evidence="11">
    <location>
        <begin position="785"/>
        <end position="915"/>
    </location>
</feature>
<dbReference type="Pfam" id="PF08264">
    <property type="entry name" value="Anticodon_1"/>
    <property type="match status" value="1"/>
</dbReference>
<keyword evidence="6 9" id="KW-0648">Protein biosynthesis</keyword>
<dbReference type="eggNOG" id="KOG0437">
    <property type="taxonomic scope" value="Eukaryota"/>
</dbReference>
<evidence type="ECO:0000256" key="1">
    <source>
        <dbReference type="ARBA" id="ARBA00005594"/>
    </source>
</evidence>
<evidence type="ECO:0000256" key="3">
    <source>
        <dbReference type="ARBA" id="ARBA00022598"/>
    </source>
</evidence>
<dbReference type="FunCoup" id="D2UXZ9">
    <property type="interactions" value="627"/>
</dbReference>
<evidence type="ECO:0000313" key="14">
    <source>
        <dbReference type="Proteomes" id="UP000006671"/>
    </source>
</evidence>
<reference evidence="13 14" key="1">
    <citation type="journal article" date="2010" name="Cell">
        <title>The genome of Naegleria gruberi illuminates early eukaryotic versatility.</title>
        <authorList>
            <person name="Fritz-Laylin L.K."/>
            <person name="Prochnik S.E."/>
            <person name="Ginger M.L."/>
            <person name="Dacks J.B."/>
            <person name="Carpenter M.L."/>
            <person name="Field M.C."/>
            <person name="Kuo A."/>
            <person name="Paredez A."/>
            <person name="Chapman J."/>
            <person name="Pham J."/>
            <person name="Shu S."/>
            <person name="Neupane R."/>
            <person name="Cipriano M."/>
            <person name="Mancuso J."/>
            <person name="Tu H."/>
            <person name="Salamov A."/>
            <person name="Lindquist E."/>
            <person name="Shapiro H."/>
            <person name="Lucas S."/>
            <person name="Grigoriev I.V."/>
            <person name="Cande W.Z."/>
            <person name="Fulton C."/>
            <person name="Rokhsar D.S."/>
            <person name="Dawson S.C."/>
        </authorList>
    </citation>
    <scope>NUCLEOTIDE SEQUENCE [LARGE SCALE GENOMIC DNA]</scope>
    <source>
        <strain evidence="13 14">NEG-M</strain>
    </source>
</reference>
<evidence type="ECO:0000256" key="5">
    <source>
        <dbReference type="ARBA" id="ARBA00022840"/>
    </source>
</evidence>
<accession>D2UXZ9</accession>
<protein>
    <recommendedName>
        <fullName evidence="2">leucine--tRNA ligase</fullName>
        <ecNumber evidence="2">6.1.1.4</ecNumber>
    </recommendedName>
    <alternativeName>
        <fullName evidence="8">Leucyl-tRNA synthetase</fullName>
    </alternativeName>
</protein>
<dbReference type="SUPFAM" id="SSF50677">
    <property type="entry name" value="ValRS/IleRS/LeuRS editing domain"/>
    <property type="match status" value="1"/>
</dbReference>
<gene>
    <name evidence="13" type="ORF">NAEGRDRAFT_77735</name>
</gene>
<dbReference type="PROSITE" id="PS00178">
    <property type="entry name" value="AA_TRNA_LIGASE_I"/>
    <property type="match status" value="1"/>
</dbReference>
<dbReference type="InterPro" id="IPR002300">
    <property type="entry name" value="aa-tRNA-synth_Ia"/>
</dbReference>
<evidence type="ECO:0000256" key="6">
    <source>
        <dbReference type="ARBA" id="ARBA00022917"/>
    </source>
</evidence>
<dbReference type="VEuPathDB" id="AmoebaDB:NAEGRDRAFT_77735"/>
<comment type="similarity">
    <text evidence="1 9">Belongs to the class-I aminoacyl-tRNA synthetase family.</text>
</comment>
<evidence type="ECO:0000256" key="7">
    <source>
        <dbReference type="ARBA" id="ARBA00023146"/>
    </source>
</evidence>
<evidence type="ECO:0000256" key="9">
    <source>
        <dbReference type="RuleBase" id="RU363035"/>
    </source>
</evidence>
<dbReference type="SUPFAM" id="SSF47323">
    <property type="entry name" value="Anticodon-binding domain of a subclass of class I aminoacyl-tRNA synthetases"/>
    <property type="match status" value="1"/>
</dbReference>
<dbReference type="Gene3D" id="1.10.730.10">
    <property type="entry name" value="Isoleucyl-tRNA Synthetase, Domain 1"/>
    <property type="match status" value="1"/>
</dbReference>
<organism evidence="14">
    <name type="scientific">Naegleria gruberi</name>
    <name type="common">Amoeba</name>
    <dbReference type="NCBI Taxonomy" id="5762"/>
    <lineage>
        <taxon>Eukaryota</taxon>
        <taxon>Discoba</taxon>
        <taxon>Heterolobosea</taxon>
        <taxon>Tetramitia</taxon>
        <taxon>Eutetramitia</taxon>
        <taxon>Vahlkampfiidae</taxon>
        <taxon>Naegleria</taxon>
    </lineage>
</organism>
<dbReference type="InParanoid" id="D2UXZ9"/>
<dbReference type="InterPro" id="IPR004493">
    <property type="entry name" value="Leu-tRNA-synth_Ia_arc/euk"/>
</dbReference>
<keyword evidence="4 9" id="KW-0547">Nucleotide-binding</keyword>
<feature type="domain" description="Leucine--tRNA ligase RagD-binding" evidence="12">
    <location>
        <begin position="925"/>
        <end position="995"/>
    </location>
</feature>
<dbReference type="OrthoDB" id="10249672at2759"/>
<proteinExistence type="inferred from homology"/>
<dbReference type="STRING" id="5762.D2UXZ9"/>
<dbReference type="EC" id="6.1.1.4" evidence="2"/>
<dbReference type="NCBIfam" id="NF008957">
    <property type="entry name" value="PRK12300.1"/>
    <property type="match status" value="1"/>
</dbReference>
<dbReference type="Pfam" id="PF24810">
    <property type="entry name" value="RBD_LARS1"/>
    <property type="match status" value="1"/>
</dbReference>
<dbReference type="GO" id="GO:0004823">
    <property type="term" value="F:leucine-tRNA ligase activity"/>
    <property type="evidence" value="ECO:0007669"/>
    <property type="project" value="UniProtKB-EC"/>
</dbReference>
<keyword evidence="7 9" id="KW-0030">Aminoacyl-tRNA synthetase</keyword>
<dbReference type="Proteomes" id="UP000006671">
    <property type="component" value="Unassembled WGS sequence"/>
</dbReference>